<evidence type="ECO:0000256" key="9">
    <source>
        <dbReference type="SAM" id="MobiDB-lite"/>
    </source>
</evidence>
<evidence type="ECO:0000256" key="5">
    <source>
        <dbReference type="ARBA" id="ARBA00022989"/>
    </source>
</evidence>
<keyword evidence="5" id="KW-1133">Transmembrane helix</keyword>
<evidence type="ECO:0000313" key="10">
    <source>
        <dbReference type="EMBL" id="WRP13326.1"/>
    </source>
</evidence>
<keyword evidence="11" id="KW-1185">Reference proteome</keyword>
<comment type="similarity">
    <text evidence="8">Belongs to the FliO/MopB family.</text>
</comment>
<dbReference type="PANTHER" id="PTHR38766:SF1">
    <property type="entry name" value="FLAGELLAR PROTEIN FLIO"/>
    <property type="match status" value="1"/>
</dbReference>
<dbReference type="Proteomes" id="UP001333102">
    <property type="component" value="Chromosome"/>
</dbReference>
<comment type="subcellular location">
    <subcellularLocation>
        <location evidence="1">Bacterial flagellum basal body</location>
    </subcellularLocation>
    <subcellularLocation>
        <location evidence="2">Cell membrane</location>
    </subcellularLocation>
</comment>
<keyword evidence="4" id="KW-0812">Transmembrane</keyword>
<sequence>MTWADLLKVLGALVVLLPAAYVTARLAGSRVGTRPGRAMRIVDALALGPGRSVYVVEVGTRLLVIGVSGQQMQTLACLDDPEEIAQVLRQARGSRAARTEAPGTRRERRAVHPHSHDDEPRVAS</sequence>
<feature type="compositionally biased region" description="Basic and acidic residues" evidence="9">
    <location>
        <begin position="114"/>
        <end position="124"/>
    </location>
</feature>
<gene>
    <name evidence="10" type="ORF">VLY81_07635</name>
</gene>
<keyword evidence="6" id="KW-0472">Membrane</keyword>
<dbReference type="PANTHER" id="PTHR38766">
    <property type="entry name" value="FLAGELLAR PROTEIN FLIO"/>
    <property type="match status" value="1"/>
</dbReference>
<organism evidence="10 11">
    <name type="scientific">Geochorda subterranea</name>
    <dbReference type="NCBI Taxonomy" id="3109564"/>
    <lineage>
        <taxon>Bacteria</taxon>
        <taxon>Bacillati</taxon>
        <taxon>Bacillota</taxon>
        <taxon>Limnochordia</taxon>
        <taxon>Limnochordales</taxon>
        <taxon>Geochordaceae</taxon>
        <taxon>Geochorda</taxon>
    </lineage>
</organism>
<dbReference type="EMBL" id="CP141614">
    <property type="protein sequence ID" value="WRP13326.1"/>
    <property type="molecule type" value="Genomic_DNA"/>
</dbReference>
<keyword evidence="3" id="KW-1003">Cell membrane</keyword>
<reference evidence="11" key="1">
    <citation type="submission" date="2023-12" db="EMBL/GenBank/DDBJ databases">
        <title>Novel isolates from deep terrestrial aquifers shed light on the physiology and ecology of the class Limnochordia.</title>
        <authorList>
            <person name="Karnachuk O.V."/>
            <person name="Lukina A.P."/>
            <person name="Avakyan M.R."/>
            <person name="Kadnikov V."/>
            <person name="Begmatov S."/>
            <person name="Beletsky A.V."/>
            <person name="Mardanov A.V."/>
            <person name="Ravin N.V."/>
        </authorList>
    </citation>
    <scope>NUCLEOTIDE SEQUENCE [LARGE SCALE GENOMIC DNA]</scope>
    <source>
        <strain evidence="11">LN</strain>
    </source>
</reference>
<keyword evidence="7" id="KW-0975">Bacterial flagellum</keyword>
<feature type="region of interest" description="Disordered" evidence="9">
    <location>
        <begin position="91"/>
        <end position="124"/>
    </location>
</feature>
<evidence type="ECO:0000256" key="6">
    <source>
        <dbReference type="ARBA" id="ARBA00023136"/>
    </source>
</evidence>
<evidence type="ECO:0000313" key="11">
    <source>
        <dbReference type="Proteomes" id="UP001333102"/>
    </source>
</evidence>
<keyword evidence="10" id="KW-0969">Cilium</keyword>
<evidence type="ECO:0000256" key="3">
    <source>
        <dbReference type="ARBA" id="ARBA00022475"/>
    </source>
</evidence>
<evidence type="ECO:0000256" key="8">
    <source>
        <dbReference type="ARBA" id="ARBA00037937"/>
    </source>
</evidence>
<evidence type="ECO:0000256" key="7">
    <source>
        <dbReference type="ARBA" id="ARBA00023143"/>
    </source>
</evidence>
<dbReference type="InterPro" id="IPR022781">
    <property type="entry name" value="Flagellar_biosynth_FliO"/>
</dbReference>
<evidence type="ECO:0000256" key="2">
    <source>
        <dbReference type="ARBA" id="ARBA00004236"/>
    </source>
</evidence>
<keyword evidence="10" id="KW-0282">Flagellum</keyword>
<name>A0ABZ1BKE8_9FIRM</name>
<accession>A0ABZ1BKE8</accession>
<proteinExistence type="inferred from homology"/>
<dbReference type="Pfam" id="PF04347">
    <property type="entry name" value="FliO"/>
    <property type="match status" value="1"/>
</dbReference>
<evidence type="ECO:0000256" key="1">
    <source>
        <dbReference type="ARBA" id="ARBA00004117"/>
    </source>
</evidence>
<keyword evidence="10" id="KW-0966">Cell projection</keyword>
<dbReference type="InterPro" id="IPR052205">
    <property type="entry name" value="FliO/MopB"/>
</dbReference>
<protein>
    <submittedName>
        <fullName evidence="10">Flagellar biosynthetic protein FliO</fullName>
    </submittedName>
</protein>
<evidence type="ECO:0000256" key="4">
    <source>
        <dbReference type="ARBA" id="ARBA00022692"/>
    </source>
</evidence>
<dbReference type="RefSeq" id="WP_324667571.1">
    <property type="nucleotide sequence ID" value="NZ_CP141614.1"/>
</dbReference>